<evidence type="ECO:0000256" key="6">
    <source>
        <dbReference type="ARBA" id="ARBA00022989"/>
    </source>
</evidence>
<proteinExistence type="inferred from homology"/>
<protein>
    <submittedName>
        <fullName evidence="12">Membrane glycoprotein US9</fullName>
    </submittedName>
</protein>
<evidence type="ECO:0000256" key="8">
    <source>
        <dbReference type="ARBA" id="ARBA00023157"/>
    </source>
</evidence>
<keyword evidence="4" id="KW-0732">Signal</keyword>
<dbReference type="InterPro" id="IPR012536">
    <property type="entry name" value="CMV_US"/>
</dbReference>
<reference evidence="12 13" key="1">
    <citation type="journal article" date="2015" name="J. Virol.">
        <title>High-throughput analysis of human cytomegalovirus genome diversity highlights the widespread occurrence of gene-disrupting mutations and pervasive recombination.</title>
        <authorList>
            <person name="Sijmons S."/>
            <person name="Thys K."/>
            <person name="Mbong Ngwese M."/>
            <person name="Van Damme E."/>
            <person name="Dvorak J."/>
            <person name="Van Loock M."/>
            <person name="Li G."/>
            <person name="Tachezy R."/>
            <person name="Busson L."/>
            <person name="Aerssens J."/>
            <person name="Van Ranst M."/>
            <person name="Maes P."/>
        </authorList>
    </citation>
    <scope>NUCLEOTIDE SEQUENCE [LARGE SCALE GENOMIC DNA]</scope>
    <source>
        <strain evidence="12">BE/45/2011</strain>
    </source>
</reference>
<evidence type="ECO:0000256" key="7">
    <source>
        <dbReference type="ARBA" id="ARBA00023136"/>
    </source>
</evidence>
<keyword evidence="3" id="KW-0812">Transmembrane</keyword>
<organismHost>
    <name type="scientific">Homo sapiens</name>
    <name type="common">Human</name>
    <dbReference type="NCBI Taxonomy" id="9606"/>
</organismHost>
<evidence type="ECO:0000256" key="5">
    <source>
        <dbReference type="ARBA" id="ARBA00022870"/>
    </source>
</evidence>
<dbReference type="Proteomes" id="UP000099866">
    <property type="component" value="Genome"/>
</dbReference>
<sequence length="247" mass="27997">MILWSPSTCSFFWHWCLIAVSVLSSRSKESLRLSWSSDESSASSSSRICPLSNSKSVRLPQYPRGFGDVSGYRVSSSVSECYVQHGVLVAAWLVRGNFSDTAPRAYGTWGNERSATHFKVGAPQLENDGALRYETELPQVDARLSYVMLTVYPCSACNRSVLHCRPASRLPWLPLRATPSDLERLFAERRYLTFLYVVLVQFVKHVALFSFGVQVACCVYLRWIRPWVQGRHRATGRTSREEEAKDD</sequence>
<keyword evidence="6" id="KW-1133">Transmembrane helix</keyword>
<evidence type="ECO:0000256" key="11">
    <source>
        <dbReference type="ARBA" id="ARBA00023319"/>
    </source>
</evidence>
<keyword evidence="5" id="KW-1043">Host membrane</keyword>
<dbReference type="GO" id="GO:0044167">
    <property type="term" value="C:host cell endoplasmic reticulum membrane"/>
    <property type="evidence" value="ECO:0007669"/>
    <property type="project" value="UniProtKB-SubCell"/>
</dbReference>
<evidence type="ECO:0000256" key="10">
    <source>
        <dbReference type="ARBA" id="ARBA00023184"/>
    </source>
</evidence>
<evidence type="ECO:0000256" key="3">
    <source>
        <dbReference type="ARBA" id="ARBA00022692"/>
    </source>
</evidence>
<comment type="subcellular location">
    <subcellularLocation>
        <location evidence="1">Host endoplasmic reticulum membrane</location>
        <topology evidence="1">Single-pass type I membrane protein</topology>
    </subcellularLocation>
</comment>
<gene>
    <name evidence="12" type="primary">US9</name>
</gene>
<evidence type="ECO:0000256" key="1">
    <source>
        <dbReference type="ARBA" id="ARBA00004482"/>
    </source>
</evidence>
<evidence type="ECO:0000256" key="2">
    <source>
        <dbReference type="ARBA" id="ARBA00006952"/>
    </source>
</evidence>
<dbReference type="EMBL" id="KP745633">
    <property type="protein sequence ID" value="AKI07693.1"/>
    <property type="molecule type" value="Genomic_DNA"/>
</dbReference>
<accession>A0A0G2T6J6</accession>
<keyword evidence="10" id="KW-1038">Host endoplasmic reticulum</keyword>
<evidence type="ECO:0000256" key="9">
    <source>
        <dbReference type="ARBA" id="ARBA00023180"/>
    </source>
</evidence>
<keyword evidence="9" id="KW-0325">Glycoprotein</keyword>
<organism evidence="12 13">
    <name type="scientific">Human cytomegalovirus</name>
    <name type="common">HHV-5</name>
    <name type="synonym">Human herpesvirus 5</name>
    <dbReference type="NCBI Taxonomy" id="10359"/>
    <lineage>
        <taxon>Viruses</taxon>
        <taxon>Duplodnaviria</taxon>
        <taxon>Heunggongvirae</taxon>
        <taxon>Peploviricota</taxon>
        <taxon>Herviviricetes</taxon>
        <taxon>Herpesvirales</taxon>
        <taxon>Orthoherpesviridae</taxon>
        <taxon>Betaherpesvirinae</taxon>
        <taxon>Cytomegalovirus</taxon>
        <taxon>Cytomegalovirus humanbeta5</taxon>
    </lineage>
</organism>
<evidence type="ECO:0000313" key="12">
    <source>
        <dbReference type="EMBL" id="AKI07693.1"/>
    </source>
</evidence>
<keyword evidence="8" id="KW-1015">Disulfide bond</keyword>
<keyword evidence="7" id="KW-0472">Membrane</keyword>
<dbReference type="Pfam" id="PF08001">
    <property type="entry name" value="CMV_US"/>
    <property type="match status" value="1"/>
</dbReference>
<dbReference type="GO" id="GO:0052031">
    <property type="term" value="P:symbiont-mediated perturbation of host defense response"/>
    <property type="evidence" value="ECO:0007669"/>
    <property type="project" value="InterPro"/>
</dbReference>
<comment type="similarity">
    <text evidence="2">Belongs to the cytomegalovirus US6 family.</text>
</comment>
<name>A0A0G2T6J6_HCMV</name>
<evidence type="ECO:0000313" key="13">
    <source>
        <dbReference type="Proteomes" id="UP000099866"/>
    </source>
</evidence>
<keyword evidence="11" id="KW-0393">Immunoglobulin domain</keyword>
<evidence type="ECO:0000256" key="4">
    <source>
        <dbReference type="ARBA" id="ARBA00022729"/>
    </source>
</evidence>